<evidence type="ECO:0000313" key="2">
    <source>
        <dbReference type="EMBL" id="RMX37237.1"/>
    </source>
</evidence>
<accession>A0A3M6T753</accession>
<dbReference type="STRING" id="46731.A0A3M6T753"/>
<dbReference type="InterPro" id="IPR016166">
    <property type="entry name" value="FAD-bd_PCMH"/>
</dbReference>
<dbReference type="GO" id="GO:0016899">
    <property type="term" value="F:oxidoreductase activity, acting on the CH-OH group of donors, oxygen as acceptor"/>
    <property type="evidence" value="ECO:0007669"/>
    <property type="project" value="InterPro"/>
</dbReference>
<feature type="domain" description="FAD-binding PCMH-type" evidence="1">
    <location>
        <begin position="59"/>
        <end position="232"/>
    </location>
</feature>
<proteinExistence type="predicted"/>
<protein>
    <recommendedName>
        <fullName evidence="1">FAD-binding PCMH-type domain-containing protein</fullName>
    </recommendedName>
</protein>
<comment type="caution">
    <text evidence="2">The sequence shown here is derived from an EMBL/GenBank/DDBJ whole genome shotgun (WGS) entry which is preliminary data.</text>
</comment>
<dbReference type="AlphaFoldDB" id="A0A3M6T753"/>
<dbReference type="Pfam" id="PF01565">
    <property type="entry name" value="FAD_binding_4"/>
    <property type="match status" value="1"/>
</dbReference>
<sequence>MTKQKSTNFFKADRASAAKAFFSKIVTPIVDLSSGLNLLDPVMVHLMEDAAKSIVAPGGPIVPEEYVRSSVSNTQDVIDAVKRAKREKKVLRVVGSEHSVNAAIYPEDGITLVLKDDLRKVEILHTAEEDGKKWLYCRIGGGCYLGKDPLDPNSACYQVAVQGNQVGGFIMTGSAGGSLKHTFADVIQEIEFVDGNAQVQRAERGTDLWCAVGVSMGLFGVITRVTFRLPPMQFIKGSESNHKFADSMLGPNNEGQSKLRKSLEENEYMRVNWFQQKEVMRVQEWVGQQSFENNNLVPYNSILSNILAAASVKGERKPVKTVIA</sequence>
<dbReference type="InterPro" id="IPR016169">
    <property type="entry name" value="FAD-bd_PCMH_sub2"/>
</dbReference>
<reference evidence="2 3" key="1">
    <citation type="journal article" date="2018" name="Sci. Rep.">
        <title>Comparative analysis of the Pocillopora damicornis genome highlights role of immune system in coral evolution.</title>
        <authorList>
            <person name="Cunning R."/>
            <person name="Bay R.A."/>
            <person name="Gillette P."/>
            <person name="Baker A.C."/>
            <person name="Traylor-Knowles N."/>
        </authorList>
    </citation>
    <scope>NUCLEOTIDE SEQUENCE [LARGE SCALE GENOMIC DNA]</scope>
    <source>
        <strain evidence="2">RSMAS</strain>
        <tissue evidence="2">Whole animal</tissue>
    </source>
</reference>
<dbReference type="Gene3D" id="3.30.465.10">
    <property type="match status" value="1"/>
</dbReference>
<dbReference type="EMBL" id="RCHS01004177">
    <property type="protein sequence ID" value="RMX37237.1"/>
    <property type="molecule type" value="Genomic_DNA"/>
</dbReference>
<dbReference type="SUPFAM" id="SSF56176">
    <property type="entry name" value="FAD-binding/transporter-associated domain-like"/>
    <property type="match status" value="1"/>
</dbReference>
<keyword evidence="3" id="KW-1185">Reference proteome</keyword>
<name>A0A3M6T753_POCDA</name>
<dbReference type="PANTHER" id="PTHR43762:SF1">
    <property type="entry name" value="D-ARABINONO-1,4-LACTONE OXIDASE"/>
    <property type="match status" value="1"/>
</dbReference>
<dbReference type="PANTHER" id="PTHR43762">
    <property type="entry name" value="L-GULONOLACTONE OXIDASE"/>
    <property type="match status" value="1"/>
</dbReference>
<dbReference type="InterPro" id="IPR036318">
    <property type="entry name" value="FAD-bd_PCMH-like_sf"/>
</dbReference>
<dbReference type="PROSITE" id="PS51387">
    <property type="entry name" value="FAD_PCMH"/>
    <property type="match status" value="1"/>
</dbReference>
<evidence type="ECO:0000313" key="3">
    <source>
        <dbReference type="Proteomes" id="UP000275408"/>
    </source>
</evidence>
<dbReference type="InterPro" id="IPR006094">
    <property type="entry name" value="Oxid_FAD_bind_N"/>
</dbReference>
<dbReference type="InterPro" id="IPR010031">
    <property type="entry name" value="FAD_lactone_oxidase-like"/>
</dbReference>
<dbReference type="GO" id="GO:0071949">
    <property type="term" value="F:FAD binding"/>
    <property type="evidence" value="ECO:0007669"/>
    <property type="project" value="InterPro"/>
</dbReference>
<gene>
    <name evidence="2" type="ORF">pdam_00011426</name>
</gene>
<organism evidence="2 3">
    <name type="scientific">Pocillopora damicornis</name>
    <name type="common">Cauliflower coral</name>
    <name type="synonym">Millepora damicornis</name>
    <dbReference type="NCBI Taxonomy" id="46731"/>
    <lineage>
        <taxon>Eukaryota</taxon>
        <taxon>Metazoa</taxon>
        <taxon>Cnidaria</taxon>
        <taxon>Anthozoa</taxon>
        <taxon>Hexacorallia</taxon>
        <taxon>Scleractinia</taxon>
        <taxon>Astrocoeniina</taxon>
        <taxon>Pocilloporidae</taxon>
        <taxon>Pocillopora</taxon>
    </lineage>
</organism>
<dbReference type="Proteomes" id="UP000275408">
    <property type="component" value="Unassembled WGS sequence"/>
</dbReference>
<evidence type="ECO:0000259" key="1">
    <source>
        <dbReference type="PROSITE" id="PS51387"/>
    </source>
</evidence>